<name>A0ABV2BYD7_9GAMM</name>
<comment type="caution">
    <text evidence="1">The sequence shown here is derived from an EMBL/GenBank/DDBJ whole genome shotgun (WGS) entry which is preliminary data.</text>
</comment>
<organism evidence="1 2">
    <name type="scientific">Aliikangiella maris</name>
    <dbReference type="NCBI Taxonomy" id="3162458"/>
    <lineage>
        <taxon>Bacteria</taxon>
        <taxon>Pseudomonadati</taxon>
        <taxon>Pseudomonadota</taxon>
        <taxon>Gammaproteobacteria</taxon>
        <taxon>Oceanospirillales</taxon>
        <taxon>Pleioneaceae</taxon>
        <taxon>Aliikangiella</taxon>
    </lineage>
</organism>
<dbReference type="Proteomes" id="UP001548189">
    <property type="component" value="Unassembled WGS sequence"/>
</dbReference>
<dbReference type="RefSeq" id="WP_353897513.1">
    <property type="nucleotide sequence ID" value="NZ_JBEVCJ010000031.1"/>
</dbReference>
<protein>
    <submittedName>
        <fullName evidence="1">Uncharacterized protein</fullName>
    </submittedName>
</protein>
<sequence>MKKHLNLTEEELTWLTLLSETTTNKKLINFIVNLDDIYKGADSYLSTFELPGFCLTEALIDSKRSHPKFQSRAFLSALKDMPFFKVGLRLVGVNGERWNPTTESIKAFSIRHATKEVIYYENQSSDETISYFKNKLSQLSKMDK</sequence>
<accession>A0ABV2BYD7</accession>
<evidence type="ECO:0000313" key="2">
    <source>
        <dbReference type="Proteomes" id="UP001548189"/>
    </source>
</evidence>
<dbReference type="EMBL" id="JBEVCJ010000031">
    <property type="protein sequence ID" value="MET1256930.1"/>
    <property type="molecule type" value="Genomic_DNA"/>
</dbReference>
<proteinExistence type="predicted"/>
<reference evidence="1 2" key="1">
    <citation type="submission" date="2024-06" db="EMBL/GenBank/DDBJ databases">
        <authorList>
            <person name="Li F."/>
        </authorList>
    </citation>
    <scope>NUCLEOTIDE SEQUENCE [LARGE SCALE GENOMIC DNA]</scope>
    <source>
        <strain evidence="1 2">GXAS 311</strain>
    </source>
</reference>
<gene>
    <name evidence="1" type="ORF">ABVT43_17440</name>
</gene>
<evidence type="ECO:0000313" key="1">
    <source>
        <dbReference type="EMBL" id="MET1256930.1"/>
    </source>
</evidence>
<keyword evidence="2" id="KW-1185">Reference proteome</keyword>